<dbReference type="InterPro" id="IPR011130">
    <property type="entry name" value="SecA_preprotein_X-link_dom"/>
</dbReference>
<evidence type="ECO:0000256" key="13">
    <source>
        <dbReference type="ARBA" id="ARBA00023010"/>
    </source>
</evidence>
<dbReference type="InterPro" id="IPR000185">
    <property type="entry name" value="SecA"/>
</dbReference>
<evidence type="ECO:0000313" key="21">
    <source>
        <dbReference type="Proteomes" id="UP000289411"/>
    </source>
</evidence>
<evidence type="ECO:0000256" key="9">
    <source>
        <dbReference type="ARBA" id="ARBA00022833"/>
    </source>
</evidence>
<evidence type="ECO:0000256" key="14">
    <source>
        <dbReference type="ARBA" id="ARBA00023136"/>
    </source>
</evidence>
<feature type="binding site" evidence="15">
    <location>
        <begin position="105"/>
        <end position="109"/>
    </location>
    <ligand>
        <name>ATP</name>
        <dbReference type="ChEBI" id="CHEBI:30616"/>
    </ligand>
</feature>
<dbReference type="OrthoDB" id="9805579at2"/>
<dbReference type="Proteomes" id="UP000289411">
    <property type="component" value="Unassembled WGS sequence"/>
</dbReference>
<keyword evidence="5 15" id="KW-0963">Cytoplasm</keyword>
<dbReference type="GO" id="GO:0005829">
    <property type="term" value="C:cytosol"/>
    <property type="evidence" value="ECO:0007669"/>
    <property type="project" value="TreeGrafter"/>
</dbReference>
<dbReference type="NCBIfam" id="NF009538">
    <property type="entry name" value="PRK12904.1"/>
    <property type="match status" value="1"/>
</dbReference>
<comment type="subunit">
    <text evidence="15">Monomer and homodimer. Part of the essential Sec protein translocation apparatus which comprises SecA, SecYEG and auxiliary proteins SecDF-YajC and YidC.</text>
</comment>
<evidence type="ECO:0000313" key="20">
    <source>
        <dbReference type="EMBL" id="RYB03484.1"/>
    </source>
</evidence>
<dbReference type="InterPro" id="IPR011116">
    <property type="entry name" value="SecA_Wing/Scaffold"/>
</dbReference>
<keyword evidence="13 15" id="KW-0811">Translocation</keyword>
<dbReference type="PROSITE" id="PS01312">
    <property type="entry name" value="SECA"/>
    <property type="match status" value="1"/>
</dbReference>
<dbReference type="Pfam" id="PF07516">
    <property type="entry name" value="SecA_SW"/>
    <property type="match status" value="1"/>
</dbReference>
<comment type="similarity">
    <text evidence="2 15 16">Belongs to the SecA family.</text>
</comment>
<dbReference type="FunFam" id="1.10.3060.10:FF:000003">
    <property type="entry name" value="Protein translocase subunit SecA"/>
    <property type="match status" value="1"/>
</dbReference>
<evidence type="ECO:0000256" key="10">
    <source>
        <dbReference type="ARBA" id="ARBA00022840"/>
    </source>
</evidence>
<dbReference type="SUPFAM" id="SSF81767">
    <property type="entry name" value="Pre-protein crosslinking domain of SecA"/>
    <property type="match status" value="1"/>
</dbReference>
<dbReference type="GO" id="GO:0043952">
    <property type="term" value="P:protein transport by the Sec complex"/>
    <property type="evidence" value="ECO:0007669"/>
    <property type="project" value="TreeGrafter"/>
</dbReference>
<keyword evidence="4 15" id="KW-1003">Cell membrane</keyword>
<keyword evidence="11 15" id="KW-0653">Protein transport</keyword>
<gene>
    <name evidence="15 20" type="primary">secA</name>
    <name evidence="20" type="ORF">D3272_17165</name>
</gene>
<feature type="domain" description="SecA family profile" evidence="19">
    <location>
        <begin position="3"/>
        <end position="640"/>
    </location>
</feature>
<feature type="region of interest" description="Disordered" evidence="17">
    <location>
        <begin position="904"/>
        <end position="926"/>
    </location>
</feature>
<dbReference type="PROSITE" id="PS51192">
    <property type="entry name" value="HELICASE_ATP_BIND_1"/>
    <property type="match status" value="1"/>
</dbReference>
<evidence type="ECO:0000256" key="4">
    <source>
        <dbReference type="ARBA" id="ARBA00022475"/>
    </source>
</evidence>
<evidence type="ECO:0000256" key="12">
    <source>
        <dbReference type="ARBA" id="ARBA00022967"/>
    </source>
</evidence>
<dbReference type="InterPro" id="IPR014001">
    <property type="entry name" value="Helicase_ATP-bd"/>
</dbReference>
<evidence type="ECO:0000256" key="15">
    <source>
        <dbReference type="HAMAP-Rule" id="MF_01382"/>
    </source>
</evidence>
<dbReference type="SUPFAM" id="SSF81886">
    <property type="entry name" value="Helical scaffold and wing domains of SecA"/>
    <property type="match status" value="1"/>
</dbReference>
<dbReference type="RefSeq" id="WP_129220439.1">
    <property type="nucleotide sequence ID" value="NZ_QYBC01000014.1"/>
</dbReference>
<dbReference type="GO" id="GO:0017038">
    <property type="term" value="P:protein import"/>
    <property type="evidence" value="ECO:0007669"/>
    <property type="project" value="InterPro"/>
</dbReference>
<keyword evidence="7" id="KW-0479">Metal-binding</keyword>
<dbReference type="CDD" id="cd18803">
    <property type="entry name" value="SF2_C_secA"/>
    <property type="match status" value="1"/>
</dbReference>
<comment type="subcellular location">
    <subcellularLocation>
        <location evidence="15">Cell membrane</location>
        <topology evidence="15">Peripheral membrane protein</topology>
        <orientation evidence="15">Cytoplasmic side</orientation>
    </subcellularLocation>
    <subcellularLocation>
        <location evidence="15">Cytoplasm</location>
    </subcellularLocation>
    <text evidence="15">Distribution is 50-50.</text>
</comment>
<dbReference type="Gene3D" id="1.10.3060.10">
    <property type="entry name" value="Helical scaffold and wing domains of SecA"/>
    <property type="match status" value="1"/>
</dbReference>
<dbReference type="EC" id="7.4.2.8" evidence="15"/>
<dbReference type="AlphaFoldDB" id="A0A4Q2RAU8"/>
<dbReference type="Pfam" id="PF07517">
    <property type="entry name" value="SecA_DEAD"/>
    <property type="match status" value="1"/>
</dbReference>
<dbReference type="InterPro" id="IPR014018">
    <property type="entry name" value="SecA_motor_DEAD"/>
</dbReference>
<evidence type="ECO:0000256" key="1">
    <source>
        <dbReference type="ARBA" id="ARBA00001947"/>
    </source>
</evidence>
<sequence length="946" mass="105040">MLGSLASKIFGTANGRRLKSYTPKVAAINALEPEVAALSDADLAGRTGMFREQLAAGKSLDDLLVPAFATVREAAKRVLGQRHFDVQLIGGMVLHEGGISEMRTGEGKTLVATLATYLNALPGNGVHVVTVNDYLARRDADWMGRVYNFLGLSYGVIVHGLDDAQRKAAYAADITYGTNNEYGFDYLRDNMKYELDQMVQRGHTYAIVDEVDSILIDEARTPLIISGPSDDKSDLYNSIDTLIPGLVKEDFEVDEKQRTANLTEAGNEHIEALLAEAGLLTEGTLYEAQNATLVHHVQQALKAHKLFTRDKDYIVRGGEVVIIDEFSGRMMPGRRYSEGLHQALEAKEHVAVQPENVTLASITFQNYFRLYKKLAGMTGTASTEADEFAEIYKLEVVEIPTNRPVSRVDEHDEVYRSGPEKVRAIVKEIEAANATMQPMLVGTTSIEKSEQLGEMLAEAGFRRIDFSDPSAALKGLYAAARADGNEPSKLFAILNARFHEQEAYIVAEAGVPGAITIATNMAGRGTDIQLGGSVEMRVAQECADLEPGPERDAREAEIRAEVARFKEKAIAAGGLYIVGTERHESRRIDNQLRGRAGRQGDKGRSKFFLSLQDDLMRIFGSDRMDMVLKRLGLQEDEAIVHPWINKALEKAQQKVEARNFDMRKNVLKYDDVMNDQRRVVFEQRREMMGQDSLEELIAEMRQGVVDDLVGRHMPHDAYPEAWDIAGLKEALRDGLAMEPPVEDWAREEGIADEEMRERLQKAVDDHYAARVEKNGAELSRYVEKQIVLQVLDHLWREHLVVLDHLRQVIGWRGIAQRDPLNEYKSEAFDLFDGLITKLREIVTAQLMRVEVAFEQPSIGGDLPPMFATHQDPLTGDDDMAIADMNARLAAGDFGAVSAGGLLTTLERTEPTTRDPDDPASWGKVSRNEACPCGSGKKYKHCHGTLA</sequence>
<feature type="compositionally biased region" description="Basic and acidic residues" evidence="17">
    <location>
        <begin position="906"/>
        <end position="916"/>
    </location>
</feature>
<dbReference type="Pfam" id="PF01043">
    <property type="entry name" value="SecA_PP_bind"/>
    <property type="match status" value="1"/>
</dbReference>
<keyword evidence="6" id="KW-0997">Cell inner membrane</keyword>
<dbReference type="PANTHER" id="PTHR30612:SF0">
    <property type="entry name" value="CHLOROPLAST PROTEIN-TRANSPORTING ATPASE"/>
    <property type="match status" value="1"/>
</dbReference>
<reference evidence="20 21" key="1">
    <citation type="submission" date="2018-09" db="EMBL/GenBank/DDBJ databases">
        <authorList>
            <person name="Grouzdev D.S."/>
            <person name="Krutkina M.S."/>
        </authorList>
    </citation>
    <scope>NUCLEOTIDE SEQUENCE [LARGE SCALE GENOMIC DNA]</scope>
    <source>
        <strain evidence="20 21">RmlP001</strain>
    </source>
</reference>
<dbReference type="GO" id="GO:0008564">
    <property type="term" value="F:protein-exporting ATPase activity"/>
    <property type="evidence" value="ECO:0007669"/>
    <property type="project" value="UniProtKB-EC"/>
</dbReference>
<keyword evidence="8 15" id="KW-0547">Nucleotide-binding</keyword>
<dbReference type="SMART" id="SM00957">
    <property type="entry name" value="SecA_DEAD"/>
    <property type="match status" value="1"/>
</dbReference>
<evidence type="ECO:0000256" key="7">
    <source>
        <dbReference type="ARBA" id="ARBA00022723"/>
    </source>
</evidence>
<feature type="binding site" evidence="15">
    <location>
        <position position="87"/>
    </location>
    <ligand>
        <name>ATP</name>
        <dbReference type="ChEBI" id="CHEBI:30616"/>
    </ligand>
</feature>
<feature type="domain" description="Helicase ATP-binding" evidence="18">
    <location>
        <begin position="89"/>
        <end position="247"/>
    </location>
</feature>
<comment type="caution">
    <text evidence="20">The sequence shown here is derived from an EMBL/GenBank/DDBJ whole genome shotgun (WGS) entry which is preliminary data.</text>
</comment>
<keyword evidence="10 15" id="KW-0067">ATP-binding</keyword>
<protein>
    <recommendedName>
        <fullName evidence="15 16">Protein translocase subunit SecA</fullName>
        <ecNumber evidence="15">7.4.2.8</ecNumber>
    </recommendedName>
</protein>
<dbReference type="InterPro" id="IPR027417">
    <property type="entry name" value="P-loop_NTPase"/>
</dbReference>
<evidence type="ECO:0000256" key="5">
    <source>
        <dbReference type="ARBA" id="ARBA00022490"/>
    </source>
</evidence>
<dbReference type="Pfam" id="PF21090">
    <property type="entry name" value="P-loop_SecA"/>
    <property type="match status" value="1"/>
</dbReference>
<dbReference type="FunFam" id="3.90.1440.10:FF:000001">
    <property type="entry name" value="Preprotein translocase subunit SecA"/>
    <property type="match status" value="1"/>
</dbReference>
<dbReference type="Gene3D" id="3.40.50.300">
    <property type="entry name" value="P-loop containing nucleotide triphosphate hydrolases"/>
    <property type="match status" value="2"/>
</dbReference>
<dbReference type="PANTHER" id="PTHR30612">
    <property type="entry name" value="SECA INNER MEMBRANE COMPONENT OF SEC PROTEIN SECRETION SYSTEM"/>
    <property type="match status" value="1"/>
</dbReference>
<evidence type="ECO:0000259" key="19">
    <source>
        <dbReference type="PROSITE" id="PS51196"/>
    </source>
</evidence>
<dbReference type="GO" id="GO:0006605">
    <property type="term" value="P:protein targeting"/>
    <property type="evidence" value="ECO:0007669"/>
    <property type="project" value="UniProtKB-UniRule"/>
</dbReference>
<dbReference type="InterPro" id="IPR011115">
    <property type="entry name" value="SecA_DEAD"/>
</dbReference>
<dbReference type="InterPro" id="IPR036266">
    <property type="entry name" value="SecA_Wing/Scaffold_sf"/>
</dbReference>
<name>A0A4Q2RAU8_9HYPH</name>
<dbReference type="Gene3D" id="3.90.1440.10">
    <property type="entry name" value="SecA, preprotein cross-linking domain"/>
    <property type="match status" value="1"/>
</dbReference>
<dbReference type="InterPro" id="IPR036670">
    <property type="entry name" value="SecA_X-link_sf"/>
</dbReference>
<accession>A0A4Q2RAU8</accession>
<keyword evidence="3 15" id="KW-0813">Transport</keyword>
<evidence type="ECO:0000259" key="18">
    <source>
        <dbReference type="PROSITE" id="PS51192"/>
    </source>
</evidence>
<dbReference type="FunFam" id="3.40.50.300:FF:001790">
    <property type="entry name" value="Protein translocase subunit SecA"/>
    <property type="match status" value="1"/>
</dbReference>
<evidence type="ECO:0000256" key="17">
    <source>
        <dbReference type="SAM" id="MobiDB-lite"/>
    </source>
</evidence>
<dbReference type="GO" id="GO:0065002">
    <property type="term" value="P:intracellular protein transmembrane transport"/>
    <property type="evidence" value="ECO:0007669"/>
    <property type="project" value="UniProtKB-UniRule"/>
</dbReference>
<keyword evidence="9" id="KW-0862">Zinc</keyword>
<reference evidence="20 21" key="2">
    <citation type="submission" date="2019-02" db="EMBL/GenBank/DDBJ databases">
        <title>'Lichenibacterium ramalinii' gen. nov. sp. nov., 'Lichenibacterium minor' gen. nov. sp. nov.</title>
        <authorList>
            <person name="Pankratov T."/>
        </authorList>
    </citation>
    <scope>NUCLEOTIDE SEQUENCE [LARGE SCALE GENOMIC DNA]</scope>
    <source>
        <strain evidence="20 21">RmlP001</strain>
    </source>
</reference>
<keyword evidence="14 15" id="KW-0472">Membrane</keyword>
<evidence type="ECO:0000256" key="8">
    <source>
        <dbReference type="ARBA" id="ARBA00022741"/>
    </source>
</evidence>
<dbReference type="InterPro" id="IPR004027">
    <property type="entry name" value="SEC_C_motif"/>
</dbReference>
<evidence type="ECO:0000256" key="6">
    <source>
        <dbReference type="ARBA" id="ARBA00022519"/>
    </source>
</evidence>
<evidence type="ECO:0000256" key="16">
    <source>
        <dbReference type="RuleBase" id="RU003874"/>
    </source>
</evidence>
<dbReference type="PRINTS" id="PR00906">
    <property type="entry name" value="SECA"/>
</dbReference>
<comment type="catalytic activity">
    <reaction evidence="15">
        <text>ATP + H2O + cellular proteinSide 1 = ADP + phosphate + cellular proteinSide 2.</text>
        <dbReference type="EC" id="7.4.2.8"/>
    </reaction>
</comment>
<keyword evidence="21" id="KW-1185">Reference proteome</keyword>
<dbReference type="HAMAP" id="MF_01382">
    <property type="entry name" value="SecA"/>
    <property type="match status" value="1"/>
</dbReference>
<dbReference type="GO" id="GO:0005886">
    <property type="term" value="C:plasma membrane"/>
    <property type="evidence" value="ECO:0007669"/>
    <property type="project" value="UniProtKB-SubCell"/>
</dbReference>
<dbReference type="InterPro" id="IPR044722">
    <property type="entry name" value="SecA_SF2_C"/>
</dbReference>
<comment type="cofactor">
    <cofactor evidence="1">
        <name>Zn(2+)</name>
        <dbReference type="ChEBI" id="CHEBI:29105"/>
    </cofactor>
</comment>
<comment type="function">
    <text evidence="15">Part of the Sec protein translocase complex. Interacts with the SecYEG preprotein conducting channel. Has a central role in coupling the hydrolysis of ATP to the transfer of proteins into and across the cell membrane, serving both as a receptor for the preprotein-SecB complex and as an ATP-driven molecular motor driving the stepwise translocation of polypeptide chains across the membrane.</text>
</comment>
<evidence type="ECO:0000256" key="11">
    <source>
        <dbReference type="ARBA" id="ARBA00022927"/>
    </source>
</evidence>
<dbReference type="NCBIfam" id="TIGR00963">
    <property type="entry name" value="secA"/>
    <property type="match status" value="1"/>
</dbReference>
<dbReference type="GO" id="GO:0005524">
    <property type="term" value="F:ATP binding"/>
    <property type="evidence" value="ECO:0007669"/>
    <property type="project" value="UniProtKB-UniRule"/>
</dbReference>
<dbReference type="Pfam" id="PF02810">
    <property type="entry name" value="SEC-C"/>
    <property type="match status" value="1"/>
</dbReference>
<dbReference type="SUPFAM" id="SSF52540">
    <property type="entry name" value="P-loop containing nucleoside triphosphate hydrolases"/>
    <property type="match status" value="2"/>
</dbReference>
<dbReference type="InterPro" id="IPR020937">
    <property type="entry name" value="SecA_CS"/>
</dbReference>
<dbReference type="CDD" id="cd17928">
    <property type="entry name" value="DEXDc_SecA"/>
    <property type="match status" value="1"/>
</dbReference>
<dbReference type="PROSITE" id="PS51196">
    <property type="entry name" value="SECA_MOTOR_DEAD"/>
    <property type="match status" value="1"/>
</dbReference>
<dbReference type="FunFam" id="3.40.50.300:FF:000334">
    <property type="entry name" value="Protein translocase subunit SecA"/>
    <property type="match status" value="1"/>
</dbReference>
<feature type="binding site" evidence="15">
    <location>
        <position position="527"/>
    </location>
    <ligand>
        <name>ATP</name>
        <dbReference type="ChEBI" id="CHEBI:30616"/>
    </ligand>
</feature>
<evidence type="ECO:0000256" key="3">
    <source>
        <dbReference type="ARBA" id="ARBA00022448"/>
    </source>
</evidence>
<dbReference type="GO" id="GO:0031522">
    <property type="term" value="C:cell envelope Sec protein transport complex"/>
    <property type="evidence" value="ECO:0007669"/>
    <property type="project" value="TreeGrafter"/>
</dbReference>
<dbReference type="SMART" id="SM00958">
    <property type="entry name" value="SecA_PP_bind"/>
    <property type="match status" value="1"/>
</dbReference>
<organism evidence="20 21">
    <name type="scientific">Lichenibacterium ramalinae</name>
    <dbReference type="NCBI Taxonomy" id="2316527"/>
    <lineage>
        <taxon>Bacteria</taxon>
        <taxon>Pseudomonadati</taxon>
        <taxon>Pseudomonadota</taxon>
        <taxon>Alphaproteobacteria</taxon>
        <taxon>Hyphomicrobiales</taxon>
        <taxon>Lichenihabitantaceae</taxon>
        <taxon>Lichenibacterium</taxon>
    </lineage>
</organism>
<keyword evidence="12 15" id="KW-1278">Translocase</keyword>
<evidence type="ECO:0000256" key="2">
    <source>
        <dbReference type="ARBA" id="ARBA00007650"/>
    </source>
</evidence>
<dbReference type="EMBL" id="QYBC01000014">
    <property type="protein sequence ID" value="RYB03484.1"/>
    <property type="molecule type" value="Genomic_DNA"/>
</dbReference>
<proteinExistence type="inferred from homology"/>
<dbReference type="GO" id="GO:0046872">
    <property type="term" value="F:metal ion binding"/>
    <property type="evidence" value="ECO:0007669"/>
    <property type="project" value="UniProtKB-KW"/>
</dbReference>
<dbReference type="Gene3D" id="3.10.450.50">
    <property type="match status" value="1"/>
</dbReference>